<evidence type="ECO:0000313" key="1">
    <source>
        <dbReference type="EMBL" id="MCF6138264.1"/>
    </source>
</evidence>
<sequence>MLMIIIVGILLTYKGLNDLYIKKTFNKPYTIASEIIQDAIQDKRKSKYILSNQEWKSMSEESVFILTREPIDWTDFKGFIQSCTGPNTSLSYNDGKAAFKVMKQEYKDNDQRVYIMCHEYDEVNGDHKASKTITLLMEKIDGAWKAVGKSSEKK</sequence>
<keyword evidence="2" id="KW-1185">Reference proteome</keyword>
<gene>
    <name evidence="1" type="ORF">L2716_11055</name>
</gene>
<comment type="caution">
    <text evidence="1">The sequence shown here is derived from an EMBL/GenBank/DDBJ whole genome shotgun (WGS) entry which is preliminary data.</text>
</comment>
<dbReference type="RefSeq" id="WP_236334548.1">
    <property type="nucleotide sequence ID" value="NZ_JAKIJS010000001.1"/>
</dbReference>
<protein>
    <submittedName>
        <fullName evidence="1">Uncharacterized protein</fullName>
    </submittedName>
</protein>
<evidence type="ECO:0000313" key="2">
    <source>
        <dbReference type="Proteomes" id="UP001649381"/>
    </source>
</evidence>
<accession>A0ABS9H005</accession>
<reference evidence="1 2" key="1">
    <citation type="submission" date="2022-01" db="EMBL/GenBank/DDBJ databases">
        <title>Alkalihalobacillus sp. EGI L200015, a novel bacterium isolated from a salt lake sediment.</title>
        <authorList>
            <person name="Gao L."/>
            <person name="Fang B.-Z."/>
            <person name="Li W.-J."/>
        </authorList>
    </citation>
    <scope>NUCLEOTIDE SEQUENCE [LARGE SCALE GENOMIC DNA]</scope>
    <source>
        <strain evidence="1 2">KCTC 12718</strain>
    </source>
</reference>
<organism evidence="1 2">
    <name type="scientific">Pseudalkalibacillus berkeleyi</name>
    <dbReference type="NCBI Taxonomy" id="1069813"/>
    <lineage>
        <taxon>Bacteria</taxon>
        <taxon>Bacillati</taxon>
        <taxon>Bacillota</taxon>
        <taxon>Bacilli</taxon>
        <taxon>Bacillales</taxon>
        <taxon>Fictibacillaceae</taxon>
        <taxon>Pseudalkalibacillus</taxon>
    </lineage>
</organism>
<dbReference type="Proteomes" id="UP001649381">
    <property type="component" value="Unassembled WGS sequence"/>
</dbReference>
<dbReference type="EMBL" id="JAKIJS010000001">
    <property type="protein sequence ID" value="MCF6138264.1"/>
    <property type="molecule type" value="Genomic_DNA"/>
</dbReference>
<name>A0ABS9H005_9BACL</name>
<proteinExistence type="predicted"/>